<evidence type="ECO:0000256" key="1">
    <source>
        <dbReference type="SAM" id="Phobius"/>
    </source>
</evidence>
<dbReference type="Proteomes" id="UP000078387">
    <property type="component" value="Unassembled WGS sequence"/>
</dbReference>
<gene>
    <name evidence="2" type="ORF">CL6EHI_079070</name>
</gene>
<comment type="caution">
    <text evidence="2">The sequence shown here is derived from an EMBL/GenBank/DDBJ whole genome shotgun (WGS) entry which is preliminary data.</text>
</comment>
<dbReference type="VEuPathDB" id="AmoebaDB:EHI8A_064520"/>
<dbReference type="VEuPathDB" id="AmoebaDB:EHI_079070"/>
<reference evidence="2 3" key="1">
    <citation type="submission" date="2016-05" db="EMBL/GenBank/DDBJ databases">
        <title>First whole genome sequencing of Entamoeba histolytica HM1:IMSS-clone-6.</title>
        <authorList>
            <person name="Mukherjee Avik.K."/>
            <person name="Izumyama S."/>
            <person name="Nakada-Tsukui K."/>
            <person name="Nozaki T."/>
        </authorList>
    </citation>
    <scope>NUCLEOTIDE SEQUENCE [LARGE SCALE GENOMIC DNA]</scope>
    <source>
        <strain evidence="2 3">HM1:IMSS clone 6</strain>
    </source>
</reference>
<keyword evidence="1" id="KW-0812">Transmembrane</keyword>
<evidence type="ECO:0000313" key="2">
    <source>
        <dbReference type="EMBL" id="GAT97590.1"/>
    </source>
</evidence>
<dbReference type="VEuPathDB" id="AmoebaDB:EHI5A_098740"/>
<feature type="transmembrane region" description="Helical" evidence="1">
    <location>
        <begin position="888"/>
        <end position="912"/>
    </location>
</feature>
<proteinExistence type="predicted"/>
<evidence type="ECO:0000313" key="3">
    <source>
        <dbReference type="Proteomes" id="UP000078387"/>
    </source>
</evidence>
<protein>
    <recommendedName>
        <fullName evidence="4">BEACH domain-containing protein</fullName>
    </recommendedName>
</protein>
<feature type="transmembrane region" description="Helical" evidence="1">
    <location>
        <begin position="856"/>
        <end position="876"/>
    </location>
</feature>
<evidence type="ECO:0008006" key="4">
    <source>
        <dbReference type="Google" id="ProtNLM"/>
    </source>
</evidence>
<dbReference type="EMBL" id="BDEQ01000001">
    <property type="protein sequence ID" value="GAT97590.1"/>
    <property type="molecule type" value="Genomic_DNA"/>
</dbReference>
<accession>A0A175JUZ7</accession>
<keyword evidence="1" id="KW-1133">Transmembrane helix</keyword>
<dbReference type="eggNOG" id="ENOG502RCTG">
    <property type="taxonomic scope" value="Eukaryota"/>
</dbReference>
<dbReference type="VEuPathDB" id="AmoebaDB:KM1_121930"/>
<organism evidence="2 3">
    <name type="scientific">Entamoeba histolytica</name>
    <dbReference type="NCBI Taxonomy" id="5759"/>
    <lineage>
        <taxon>Eukaryota</taxon>
        <taxon>Amoebozoa</taxon>
        <taxon>Evosea</taxon>
        <taxon>Archamoebae</taxon>
        <taxon>Mastigamoebida</taxon>
        <taxon>Entamoebidae</taxon>
        <taxon>Entamoeba</taxon>
    </lineage>
</organism>
<sequence>MNKLEPTQIINLLCVNEYNKDIPINSYYYQLKENWIEIIKENWMEIIKENLENKERIEIIETLMKISINIEYLKKEILIFFIEKVPQINNDEIAKIIIRIIVQLLQYYLNSEIMELIFKLYEKLNRIQSSYLTGYLIESINNEPISYYQLNGMNTGISLVIQLPIFPEYSYAIKTNFFIETMTDDSFPVIFSINATMYKLTCAIEGSNKHLVIKCETTGKRTQQLYSGISFTREYDTQFIIQKNQWYSLNIYHNNNRFIVQLNNQQQVFPINYPLFKETILLYLGYIKGIPGTSLIGKITGFQWMFDVYEFNDINNIDWFDYEIEFNRQIINNVIPRLVLNVGVTKSPLKSEGNILKKIDTLNNKTPFIQIELLDVFSDYLFYPIIEIATCKFSDLFIEDDYLTKCIHLLSLIEPSNITNVIKLLFGLMVKDIKVNEWCLNRHFFTFIFDQLEIVIQKGNDTVINEHIKLVSSILNMTLNNDNIHHALIRLFSLPSKLTLNQQLIFLKEFTNIFTPKIVQSIHIEKVITAKEIVLIFMGNMEITTKILLFQSLIDLIPNILLNNIIEQCFSFIKSDNWIIYHMLWKVLQLEPLKWNVKYLSFIDVFKSKIQSINDLVASYCLMIWIRLGGNSPFEVINYSWKVYQTCLYLSYNKEPQFEFEIPTLNNQCFQEEVNTLTYKPILPLLFESFEPPFTQTQKEVIIKIFKDISSCKPTHNVYYLLSSISSWIDIISKILVEYIDDTEMKYVLTVFYHLMKITNTTIKQIIDILRLLLPDNKQFIQLLLSLLEIFITNGHYDFNIGIILSIISNKINYGISTNLPFINELYKLINNYISNISFKWLTNEWLHLSELKEYYSIYILFIHLFISHINMLILFNNTQKNDFELLFSFINFILPFAPHQISLSFFVWYIYSIYSFFTNAPPSIQSLKEITCLHLSSIQSINQQYYNQLNNMFDNFTFKCISHDIISYHINEHQKELDKIQSIYFEDVVLIPITPKKSKIKLVHKGSILKSLSASLSRSSSISPHSKPLLSNRVNISKQWQDGELSNFKYLQYINEVEHYNYFPKICSTFKQNVFELYYSNKVFPILSECLTKKEVLSLDLRESNFPSEWFFLIDSLKNVEIPKEFAESPRQCVQHLQLLLESPRISKYLNKWISSTFMNFRKEKPRKISYDFNKLINVFEGTKGIIKDPLFIGEIYNGEEEIRVELLNEMIYFIDSTTIKSCLERHIKGGNFIQLYKGRIDDICIIFDDGIIFGKKGMKNIIITGNIKHVIKCNYVQSVHLLSNFIVIGTETEILICNFDGIIIDKIKGCFNIFTANDCVFGIENKRLIRWKERTLQFDIILSQNIKFVTGGNSITYVIFNDSSFSCINEIGEIYLTTSFMDVDIIISMKALTCAMFDFIFLTTNENIFIITNRHVEMRILTAITFTSDSSGHIINDICLPLCSNDSPETWNFLVLNKDNKKHYIHLYRIDYIILSKI</sequence>
<name>A0A175JUZ7_ENTHI</name>
<dbReference type="SUPFAM" id="SSF81837">
    <property type="entry name" value="BEACH domain"/>
    <property type="match status" value="1"/>
</dbReference>
<dbReference type="InterPro" id="IPR036372">
    <property type="entry name" value="BEACH_dom_sf"/>
</dbReference>
<dbReference type="VEuPathDB" id="AmoebaDB:EHI7A_061490"/>
<keyword evidence="1" id="KW-0472">Membrane</keyword>